<organism evidence="1 2">
    <name type="scientific">Vararia minispora EC-137</name>
    <dbReference type="NCBI Taxonomy" id="1314806"/>
    <lineage>
        <taxon>Eukaryota</taxon>
        <taxon>Fungi</taxon>
        <taxon>Dikarya</taxon>
        <taxon>Basidiomycota</taxon>
        <taxon>Agaricomycotina</taxon>
        <taxon>Agaricomycetes</taxon>
        <taxon>Russulales</taxon>
        <taxon>Lachnocladiaceae</taxon>
        <taxon>Vararia</taxon>
    </lineage>
</organism>
<dbReference type="Proteomes" id="UP000814128">
    <property type="component" value="Unassembled WGS sequence"/>
</dbReference>
<dbReference type="EMBL" id="MU273690">
    <property type="protein sequence ID" value="KAI0029216.1"/>
    <property type="molecule type" value="Genomic_DNA"/>
</dbReference>
<accession>A0ACB8QBN2</accession>
<evidence type="ECO:0000313" key="1">
    <source>
        <dbReference type="EMBL" id="KAI0029216.1"/>
    </source>
</evidence>
<reference evidence="1" key="2">
    <citation type="journal article" date="2022" name="New Phytol.">
        <title>Evolutionary transition to the ectomycorrhizal habit in the genomes of a hyperdiverse lineage of mushroom-forming fungi.</title>
        <authorList>
            <person name="Looney B."/>
            <person name="Miyauchi S."/>
            <person name="Morin E."/>
            <person name="Drula E."/>
            <person name="Courty P.E."/>
            <person name="Kohler A."/>
            <person name="Kuo A."/>
            <person name="LaButti K."/>
            <person name="Pangilinan J."/>
            <person name="Lipzen A."/>
            <person name="Riley R."/>
            <person name="Andreopoulos W."/>
            <person name="He G."/>
            <person name="Johnson J."/>
            <person name="Nolan M."/>
            <person name="Tritt A."/>
            <person name="Barry K.W."/>
            <person name="Grigoriev I.V."/>
            <person name="Nagy L.G."/>
            <person name="Hibbett D."/>
            <person name="Henrissat B."/>
            <person name="Matheny P.B."/>
            <person name="Labbe J."/>
            <person name="Martin F.M."/>
        </authorList>
    </citation>
    <scope>NUCLEOTIDE SEQUENCE</scope>
    <source>
        <strain evidence="1">EC-137</strain>
    </source>
</reference>
<gene>
    <name evidence="1" type="ORF">K488DRAFT_73146</name>
</gene>
<evidence type="ECO:0000313" key="2">
    <source>
        <dbReference type="Proteomes" id="UP000814128"/>
    </source>
</evidence>
<proteinExistence type="predicted"/>
<name>A0ACB8QBN2_9AGAM</name>
<comment type="caution">
    <text evidence="1">The sequence shown here is derived from an EMBL/GenBank/DDBJ whole genome shotgun (WGS) entry which is preliminary data.</text>
</comment>
<reference evidence="1" key="1">
    <citation type="submission" date="2021-02" db="EMBL/GenBank/DDBJ databases">
        <authorList>
            <consortium name="DOE Joint Genome Institute"/>
            <person name="Ahrendt S."/>
            <person name="Looney B.P."/>
            <person name="Miyauchi S."/>
            <person name="Morin E."/>
            <person name="Drula E."/>
            <person name="Courty P.E."/>
            <person name="Chicoki N."/>
            <person name="Fauchery L."/>
            <person name="Kohler A."/>
            <person name="Kuo A."/>
            <person name="Labutti K."/>
            <person name="Pangilinan J."/>
            <person name="Lipzen A."/>
            <person name="Riley R."/>
            <person name="Andreopoulos W."/>
            <person name="He G."/>
            <person name="Johnson J."/>
            <person name="Barry K.W."/>
            <person name="Grigoriev I.V."/>
            <person name="Nagy L."/>
            <person name="Hibbett D."/>
            <person name="Henrissat B."/>
            <person name="Matheny P.B."/>
            <person name="Labbe J."/>
            <person name="Martin F."/>
        </authorList>
    </citation>
    <scope>NUCLEOTIDE SEQUENCE</scope>
    <source>
        <strain evidence="1">EC-137</strain>
    </source>
</reference>
<keyword evidence="2" id="KW-1185">Reference proteome</keyword>
<sequence>MAISFISELNGVVRSVHVVLGLILWEFFTYLGFDWSMITGKRRRRWVFWALGAISLECTSFILLLRVYLASAYIQSGALFKQLGQAASALRRAWRDYFLAFFTTCCARSYSHWSLYTGLGLKAQAIGWLWPILAIIIHAPSVVLLAVNVDGKACLHNRTKPSDQQSRGLRAHKERQLPLRTFIAALFWKLTLDTIPGRHFSEALKGHQLISARIVYPRLSDPVNPNPHVLEHYGSTASSRMQQTLL</sequence>
<protein>
    <submittedName>
        <fullName evidence="1">Uncharacterized protein</fullName>
    </submittedName>
</protein>